<dbReference type="SMART" id="SM00967">
    <property type="entry name" value="SpoU_sub_bind"/>
    <property type="match status" value="1"/>
</dbReference>
<dbReference type="OrthoDB" id="9794400at2"/>
<dbReference type="PANTHER" id="PTHR46429">
    <property type="entry name" value="23S RRNA (GUANOSINE-2'-O-)-METHYLTRANSFERASE RLMB"/>
    <property type="match status" value="1"/>
</dbReference>
<dbReference type="GO" id="GO:0006396">
    <property type="term" value="P:RNA processing"/>
    <property type="evidence" value="ECO:0007669"/>
    <property type="project" value="InterPro"/>
</dbReference>
<evidence type="ECO:0000259" key="4">
    <source>
        <dbReference type="SMART" id="SM00967"/>
    </source>
</evidence>
<comment type="caution">
    <text evidence="5">The sequence shown here is derived from an EMBL/GenBank/DDBJ whole genome shotgun (WGS) entry which is preliminary data.</text>
</comment>
<dbReference type="GO" id="GO:0032259">
    <property type="term" value="P:methylation"/>
    <property type="evidence" value="ECO:0007669"/>
    <property type="project" value="UniProtKB-KW"/>
</dbReference>
<dbReference type="Gene3D" id="3.40.1280.10">
    <property type="match status" value="1"/>
</dbReference>
<dbReference type="InterPro" id="IPR029064">
    <property type="entry name" value="Ribosomal_eL30-like_sf"/>
</dbReference>
<dbReference type="Gene3D" id="3.30.1330.30">
    <property type="match status" value="1"/>
</dbReference>
<dbReference type="AlphaFoldDB" id="E7GDR3"/>
<evidence type="ECO:0000256" key="2">
    <source>
        <dbReference type="ARBA" id="ARBA00022603"/>
    </source>
</evidence>
<sequence length="243" mass="26578">MRQYIYGKNTVLESLKGEKPVYEIYMMKNAKDEKLLSLAKAKNAKVNIVAHKGVLNQLVGNVVHQGVVAQTEGYGYSSIDEIIDAIPKGKQPLLLMLDGLEDPHNLGAILRTCDAIEVDGVIIGKNRSVGLTSTVAKVSTGAIDYVKVAQVTNLSRTLDDLKKRGFWVVGCELNESQDYRAIDYNMPLVIVVGSEGFGISKLVKSHCDMNVVLPMTGHVTSLNASVATALILYQVYNSRHPFK</sequence>
<dbReference type="Proteomes" id="UP000003157">
    <property type="component" value="Unassembled WGS sequence"/>
</dbReference>
<dbReference type="FunFam" id="3.40.1280.10:FF:000008">
    <property type="entry name" value="Group 3 RNA methyltransferase TrmH"/>
    <property type="match status" value="1"/>
</dbReference>
<keyword evidence="2 5" id="KW-0489">Methyltransferase</keyword>
<dbReference type="CDD" id="cd18103">
    <property type="entry name" value="SpoU-like_RlmB"/>
    <property type="match status" value="1"/>
</dbReference>
<dbReference type="Pfam" id="PF08032">
    <property type="entry name" value="SpoU_sub_bind"/>
    <property type="match status" value="1"/>
</dbReference>
<proteinExistence type="inferred from homology"/>
<dbReference type="GO" id="GO:0003723">
    <property type="term" value="F:RNA binding"/>
    <property type="evidence" value="ECO:0007669"/>
    <property type="project" value="InterPro"/>
</dbReference>
<evidence type="ECO:0000313" key="6">
    <source>
        <dbReference type="Proteomes" id="UP000003157"/>
    </source>
</evidence>
<dbReference type="GO" id="GO:0005829">
    <property type="term" value="C:cytosol"/>
    <property type="evidence" value="ECO:0007669"/>
    <property type="project" value="TreeGrafter"/>
</dbReference>
<name>E7GDR3_9FIRM</name>
<dbReference type="GeneID" id="78230454"/>
<dbReference type="SUPFAM" id="SSF75217">
    <property type="entry name" value="alpha/beta knot"/>
    <property type="match status" value="1"/>
</dbReference>
<feature type="domain" description="RNA 2-O ribose methyltransferase substrate binding" evidence="4">
    <location>
        <begin position="4"/>
        <end position="77"/>
    </location>
</feature>
<reference evidence="5 6" key="1">
    <citation type="submission" date="2010-12" db="EMBL/GenBank/DDBJ databases">
        <title>The Genome Sequence of Coprobacillus sp. strain 29_1.</title>
        <authorList>
            <consortium name="The Broad Institute Genome Sequencing Platform"/>
            <person name="Earl A."/>
            <person name="Ward D."/>
            <person name="Feldgarden M."/>
            <person name="Gevers D."/>
            <person name="Daigneault M."/>
            <person name="Sibley C.D."/>
            <person name="White A."/>
            <person name="Strauss J."/>
            <person name="Allen-Vercoe E."/>
            <person name="Young S.K."/>
            <person name="Zeng Q."/>
            <person name="Gargeya S."/>
            <person name="Fitzgerald M."/>
            <person name="Haas B."/>
            <person name="Abouelleil A."/>
            <person name="Alvarado L."/>
            <person name="Arachchi H.M."/>
            <person name="Berlin A."/>
            <person name="Brown A."/>
            <person name="Chapman S.B."/>
            <person name="Chen Z."/>
            <person name="Dunbar C."/>
            <person name="Freedman E."/>
            <person name="Gearin G."/>
            <person name="Gellesch M."/>
            <person name="Goldberg J."/>
            <person name="Griggs A."/>
            <person name="Gujja S."/>
            <person name="Heilman E."/>
            <person name="Heiman D."/>
            <person name="Howarth C."/>
            <person name="Larson L."/>
            <person name="Lui A."/>
            <person name="MacDonald P.J.P."/>
            <person name="Mehta T."/>
            <person name="Montmayeur A."/>
            <person name="Murphy C."/>
            <person name="Neiman D."/>
            <person name="Pearson M."/>
            <person name="Priest M."/>
            <person name="Roberts A."/>
            <person name="Saif S."/>
            <person name="Shea T."/>
            <person name="Shenoy N."/>
            <person name="Sisk P."/>
            <person name="Stolte C."/>
            <person name="Sykes S."/>
            <person name="White J."/>
            <person name="Yandava C."/>
            <person name="Nusbaum C."/>
            <person name="Birren B."/>
        </authorList>
    </citation>
    <scope>NUCLEOTIDE SEQUENCE [LARGE SCALE GENOMIC DNA]</scope>
    <source>
        <strain evidence="5 6">29_1</strain>
    </source>
</reference>
<dbReference type="HOGENOM" id="CLU_021322_0_1_9"/>
<dbReference type="InterPro" id="IPR004441">
    <property type="entry name" value="rRNA_MeTrfase_TrmH"/>
</dbReference>
<evidence type="ECO:0000313" key="5">
    <source>
        <dbReference type="EMBL" id="EFW03716.1"/>
    </source>
</evidence>
<accession>E7GDR3</accession>
<dbReference type="STRING" id="100884.GCA_000269565_02640"/>
<protein>
    <submittedName>
        <fullName evidence="5">23S rRNA methyltransferase</fullName>
    </submittedName>
</protein>
<dbReference type="PANTHER" id="PTHR46429:SF1">
    <property type="entry name" value="23S RRNA (GUANOSINE-2'-O-)-METHYLTRANSFERASE RLMB"/>
    <property type="match status" value="1"/>
</dbReference>
<gene>
    <name evidence="5" type="ORF">HMPREF9488_02906</name>
</gene>
<organism evidence="5 6">
    <name type="scientific">Coprobacillus cateniformis</name>
    <dbReference type="NCBI Taxonomy" id="100884"/>
    <lineage>
        <taxon>Bacteria</taxon>
        <taxon>Bacillati</taxon>
        <taxon>Bacillota</taxon>
        <taxon>Erysipelotrichia</taxon>
        <taxon>Erysipelotrichales</taxon>
        <taxon>Coprobacillaceae</taxon>
        <taxon>Coprobacillus</taxon>
    </lineage>
</organism>
<evidence type="ECO:0000256" key="1">
    <source>
        <dbReference type="ARBA" id="ARBA00007228"/>
    </source>
</evidence>
<dbReference type="EMBL" id="ADKX01000043">
    <property type="protein sequence ID" value="EFW03716.1"/>
    <property type="molecule type" value="Genomic_DNA"/>
</dbReference>
<dbReference type="InterPro" id="IPR029026">
    <property type="entry name" value="tRNA_m1G_MTases_N"/>
</dbReference>
<comment type="similarity">
    <text evidence="1">Belongs to the class IV-like SAM-binding methyltransferase superfamily. RNA methyltransferase TrmH family.</text>
</comment>
<dbReference type="Pfam" id="PF00588">
    <property type="entry name" value="SpoU_methylase"/>
    <property type="match status" value="1"/>
</dbReference>
<keyword evidence="3 5" id="KW-0808">Transferase</keyword>
<dbReference type="InterPro" id="IPR029028">
    <property type="entry name" value="Alpha/beta_knot_MTases"/>
</dbReference>
<dbReference type="RefSeq" id="WP_008789993.1">
    <property type="nucleotide sequence ID" value="NZ_AKCB01000001.1"/>
</dbReference>
<dbReference type="InterPro" id="IPR001537">
    <property type="entry name" value="SpoU_MeTrfase"/>
</dbReference>
<dbReference type="eggNOG" id="COG0566">
    <property type="taxonomic scope" value="Bacteria"/>
</dbReference>
<dbReference type="InterPro" id="IPR013123">
    <property type="entry name" value="SpoU_subst-bd"/>
</dbReference>
<dbReference type="GO" id="GO:0008173">
    <property type="term" value="F:RNA methyltransferase activity"/>
    <property type="evidence" value="ECO:0007669"/>
    <property type="project" value="InterPro"/>
</dbReference>
<dbReference type="NCBIfam" id="TIGR00186">
    <property type="entry name" value="rRNA_methyl_3"/>
    <property type="match status" value="1"/>
</dbReference>
<keyword evidence="6" id="KW-1185">Reference proteome</keyword>
<dbReference type="SUPFAM" id="SSF55315">
    <property type="entry name" value="L30e-like"/>
    <property type="match status" value="1"/>
</dbReference>
<evidence type="ECO:0000256" key="3">
    <source>
        <dbReference type="ARBA" id="ARBA00022679"/>
    </source>
</evidence>